<dbReference type="RefSeq" id="WP_310343517.1">
    <property type="nucleotide sequence ID" value="NZ_JAVDXO010000005.1"/>
</dbReference>
<evidence type="ECO:0000313" key="2">
    <source>
        <dbReference type="Proteomes" id="UP001268089"/>
    </source>
</evidence>
<evidence type="ECO:0000313" key="1">
    <source>
        <dbReference type="EMBL" id="MDR7307338.1"/>
    </source>
</evidence>
<evidence type="ECO:0008006" key="3">
    <source>
        <dbReference type="Google" id="ProtNLM"/>
    </source>
</evidence>
<protein>
    <recommendedName>
        <fullName evidence="3">PilZ domain-containing protein</fullName>
    </recommendedName>
</protein>
<sequence>MVTRKFTARPPAPAAQRAPLSLRLERPKLTVSLRRNAVKAFVIAKNHQVVIGIVRWGLEYGLLAISETGDYLRVNGSYVELLEPQEVRAAIIKVFMSGELPQGRSAGDGPPVRGLEFLDATVRRGTI</sequence>
<reference evidence="1 2" key="1">
    <citation type="submission" date="2023-07" db="EMBL/GenBank/DDBJ databases">
        <title>Sorghum-associated microbial communities from plants grown in Nebraska, USA.</title>
        <authorList>
            <person name="Schachtman D."/>
        </authorList>
    </citation>
    <scope>NUCLEOTIDE SEQUENCE [LARGE SCALE GENOMIC DNA]</scope>
    <source>
        <strain evidence="1 2">BE308</strain>
    </source>
</reference>
<accession>A0ABU1ZPM2</accession>
<comment type="caution">
    <text evidence="1">The sequence shown here is derived from an EMBL/GenBank/DDBJ whole genome shotgun (WGS) entry which is preliminary data.</text>
</comment>
<proteinExistence type="predicted"/>
<gene>
    <name evidence="1" type="ORF">J2X15_002625</name>
</gene>
<keyword evidence="2" id="KW-1185">Reference proteome</keyword>
<name>A0ABU1ZPM2_9BURK</name>
<organism evidence="1 2">
    <name type="scientific">Rhodoferax saidenbachensis</name>
    <dbReference type="NCBI Taxonomy" id="1484693"/>
    <lineage>
        <taxon>Bacteria</taxon>
        <taxon>Pseudomonadati</taxon>
        <taxon>Pseudomonadota</taxon>
        <taxon>Betaproteobacteria</taxon>
        <taxon>Burkholderiales</taxon>
        <taxon>Comamonadaceae</taxon>
        <taxon>Rhodoferax</taxon>
    </lineage>
</organism>
<dbReference type="EMBL" id="JAVDXO010000005">
    <property type="protein sequence ID" value="MDR7307338.1"/>
    <property type="molecule type" value="Genomic_DNA"/>
</dbReference>
<dbReference type="Proteomes" id="UP001268089">
    <property type="component" value="Unassembled WGS sequence"/>
</dbReference>